<sequence>MEYFVTGATGFMGTKLVERLVNDGHDVTALTRSRSNASHLPDDVTVVKGDITDKESMREPMAGVDRLFHMAAWWFIGPGPKERGRAQRINVEGTRNVLELMDELDIPKGVYTSTVGVYGNTDGEIVDESYRPDRPGLSVYFDTKWRAHYEVAGPMMDNGLPLVIVQPGGVYGPGDKEYGSLREGFVNWLQGDLPMFPRRFALPYDHVDDTVRGLLLAMESGDGGEEYIISSESREVIEVFDIAEDLTGVSAPRTVSPLWFKLLGKILTPVEWVTTPPEGFEPEAFRTFGGTEILVDNSKAKRELGIEHRTIEDGLRDYLAWEMEQLGMEGQTTPSRNAADTVP</sequence>
<protein>
    <submittedName>
        <fullName evidence="2">NAD-dependent epimerase/dehydratase</fullName>
    </submittedName>
</protein>
<feature type="domain" description="NAD-dependent epimerase/dehydratase" evidence="1">
    <location>
        <begin position="4"/>
        <end position="229"/>
    </location>
</feature>
<dbReference type="eggNOG" id="arCOG01369">
    <property type="taxonomic scope" value="Archaea"/>
</dbReference>
<keyword evidence="3" id="KW-1185">Reference proteome</keyword>
<evidence type="ECO:0000313" key="3">
    <source>
        <dbReference type="Proteomes" id="UP000011688"/>
    </source>
</evidence>
<dbReference type="OrthoDB" id="4907at2157"/>
<dbReference type="Pfam" id="PF01370">
    <property type="entry name" value="Epimerase"/>
    <property type="match status" value="1"/>
</dbReference>
<dbReference type="InterPro" id="IPR036291">
    <property type="entry name" value="NAD(P)-bd_dom_sf"/>
</dbReference>
<comment type="caution">
    <text evidence="2">The sequence shown here is derived from an EMBL/GenBank/DDBJ whole genome shotgun (WGS) entry which is preliminary data.</text>
</comment>
<dbReference type="InterPro" id="IPR051783">
    <property type="entry name" value="NAD(P)-dependent_oxidoreduct"/>
</dbReference>
<evidence type="ECO:0000259" key="1">
    <source>
        <dbReference type="Pfam" id="PF01370"/>
    </source>
</evidence>
<dbReference type="PANTHER" id="PTHR48079">
    <property type="entry name" value="PROTEIN YEEZ"/>
    <property type="match status" value="1"/>
</dbReference>
<organism evidence="2 3">
    <name type="scientific">Natronococcus amylolyticus DSM 10524</name>
    <dbReference type="NCBI Taxonomy" id="1227497"/>
    <lineage>
        <taxon>Archaea</taxon>
        <taxon>Methanobacteriati</taxon>
        <taxon>Methanobacteriota</taxon>
        <taxon>Stenosarchaea group</taxon>
        <taxon>Halobacteria</taxon>
        <taxon>Halobacteriales</taxon>
        <taxon>Natrialbaceae</taxon>
        <taxon>Natronococcus</taxon>
    </lineage>
</organism>
<dbReference type="SUPFAM" id="SSF51735">
    <property type="entry name" value="NAD(P)-binding Rossmann-fold domains"/>
    <property type="match status" value="1"/>
</dbReference>
<gene>
    <name evidence="2" type="ORF">C491_11468</name>
</gene>
<dbReference type="GO" id="GO:0004029">
    <property type="term" value="F:aldehyde dehydrogenase (NAD+) activity"/>
    <property type="evidence" value="ECO:0007669"/>
    <property type="project" value="TreeGrafter"/>
</dbReference>
<dbReference type="AlphaFoldDB" id="L9X5P3"/>
<dbReference type="STRING" id="1227497.C491_11468"/>
<dbReference type="Gene3D" id="3.40.50.720">
    <property type="entry name" value="NAD(P)-binding Rossmann-like Domain"/>
    <property type="match status" value="1"/>
</dbReference>
<accession>L9X5P3</accession>
<name>L9X5P3_9EURY</name>
<proteinExistence type="predicted"/>
<dbReference type="EMBL" id="AOIB01000025">
    <property type="protein sequence ID" value="ELY57119.1"/>
    <property type="molecule type" value="Genomic_DNA"/>
</dbReference>
<dbReference type="GO" id="GO:0005737">
    <property type="term" value="C:cytoplasm"/>
    <property type="evidence" value="ECO:0007669"/>
    <property type="project" value="TreeGrafter"/>
</dbReference>
<dbReference type="Proteomes" id="UP000011688">
    <property type="component" value="Unassembled WGS sequence"/>
</dbReference>
<dbReference type="RefSeq" id="WP_005556290.1">
    <property type="nucleotide sequence ID" value="NZ_AOIB01000025.1"/>
</dbReference>
<dbReference type="PANTHER" id="PTHR48079:SF6">
    <property type="entry name" value="NAD(P)-BINDING DOMAIN-CONTAINING PROTEIN-RELATED"/>
    <property type="match status" value="1"/>
</dbReference>
<evidence type="ECO:0000313" key="2">
    <source>
        <dbReference type="EMBL" id="ELY57119.1"/>
    </source>
</evidence>
<dbReference type="InterPro" id="IPR001509">
    <property type="entry name" value="Epimerase_deHydtase"/>
</dbReference>
<reference evidence="2 3" key="1">
    <citation type="journal article" date="2014" name="PLoS Genet.">
        <title>Phylogenetically driven sequencing of extremely halophilic archaea reveals strategies for static and dynamic osmo-response.</title>
        <authorList>
            <person name="Becker E.A."/>
            <person name="Seitzer P.M."/>
            <person name="Tritt A."/>
            <person name="Larsen D."/>
            <person name="Krusor M."/>
            <person name="Yao A.I."/>
            <person name="Wu D."/>
            <person name="Madern D."/>
            <person name="Eisen J.A."/>
            <person name="Darling A.E."/>
            <person name="Facciotti M.T."/>
        </authorList>
    </citation>
    <scope>NUCLEOTIDE SEQUENCE [LARGE SCALE GENOMIC DNA]</scope>
    <source>
        <strain evidence="2 3">DSM 10524</strain>
    </source>
</reference>